<evidence type="ECO:0000259" key="2">
    <source>
        <dbReference type="Pfam" id="PF20684"/>
    </source>
</evidence>
<keyword evidence="1" id="KW-0472">Membrane</keyword>
<dbReference type="Proteomes" id="UP000651452">
    <property type="component" value="Unassembled WGS sequence"/>
</dbReference>
<feature type="transmembrane region" description="Helical" evidence="1">
    <location>
        <begin position="166"/>
        <end position="190"/>
    </location>
</feature>
<feature type="transmembrane region" description="Helical" evidence="1">
    <location>
        <begin position="131"/>
        <end position="154"/>
    </location>
</feature>
<name>A0A8H7J799_9PLEO</name>
<evidence type="ECO:0000313" key="4">
    <source>
        <dbReference type="Proteomes" id="UP000651452"/>
    </source>
</evidence>
<dbReference type="EMBL" id="RZGK01000007">
    <property type="protein sequence ID" value="KAF9697772.1"/>
    <property type="molecule type" value="Genomic_DNA"/>
</dbReference>
<comment type="caution">
    <text evidence="3">The sequence shown here is derived from an EMBL/GenBank/DDBJ whole genome shotgun (WGS) entry which is preliminary data.</text>
</comment>
<dbReference type="OrthoDB" id="3918601at2759"/>
<gene>
    <name evidence="3" type="ORF">EKO04_004375</name>
</gene>
<proteinExistence type="predicted"/>
<reference evidence="3" key="1">
    <citation type="submission" date="2018-12" db="EMBL/GenBank/DDBJ databases">
        <authorList>
            <person name="Syme R.A."/>
            <person name="Farfan-Caceres L."/>
            <person name="Lichtenzveig J."/>
        </authorList>
    </citation>
    <scope>NUCLEOTIDE SEQUENCE</scope>
    <source>
        <strain evidence="3">Al4</strain>
    </source>
</reference>
<dbReference type="InterPro" id="IPR049326">
    <property type="entry name" value="Rhodopsin_dom_fungi"/>
</dbReference>
<keyword evidence="4" id="KW-1185">Reference proteome</keyword>
<dbReference type="Pfam" id="PF20684">
    <property type="entry name" value="Fung_rhodopsin"/>
    <property type="match status" value="1"/>
</dbReference>
<dbReference type="PANTHER" id="PTHR38794:SF1">
    <property type="entry name" value="INTEGRAL MEMBRANE PROTEIN"/>
    <property type="match status" value="1"/>
</dbReference>
<reference evidence="3" key="2">
    <citation type="submission" date="2020-09" db="EMBL/GenBank/DDBJ databases">
        <title>Reference genome assembly for Australian Ascochyta lentis isolate Al4.</title>
        <authorList>
            <person name="Lee R.C."/>
            <person name="Farfan-Caceres L.M."/>
            <person name="Debler J.W."/>
            <person name="Williams A.H."/>
            <person name="Henares B.M."/>
        </authorList>
    </citation>
    <scope>NUCLEOTIDE SEQUENCE</scope>
    <source>
        <strain evidence="3">Al4</strain>
    </source>
</reference>
<organism evidence="3 4">
    <name type="scientific">Ascochyta lentis</name>
    <dbReference type="NCBI Taxonomy" id="205686"/>
    <lineage>
        <taxon>Eukaryota</taxon>
        <taxon>Fungi</taxon>
        <taxon>Dikarya</taxon>
        <taxon>Ascomycota</taxon>
        <taxon>Pezizomycotina</taxon>
        <taxon>Dothideomycetes</taxon>
        <taxon>Pleosporomycetidae</taxon>
        <taxon>Pleosporales</taxon>
        <taxon>Pleosporineae</taxon>
        <taxon>Didymellaceae</taxon>
        <taxon>Ascochyta</taxon>
    </lineage>
</organism>
<feature type="domain" description="Rhodopsin" evidence="2">
    <location>
        <begin position="4"/>
        <end position="209"/>
    </location>
</feature>
<accession>A0A8H7J799</accession>
<keyword evidence="1" id="KW-1133">Transmembrane helix</keyword>
<evidence type="ECO:0000256" key="1">
    <source>
        <dbReference type="SAM" id="Phobius"/>
    </source>
</evidence>
<feature type="transmembrane region" description="Helical" evidence="1">
    <location>
        <begin position="89"/>
        <end position="111"/>
    </location>
</feature>
<protein>
    <recommendedName>
        <fullName evidence="2">Rhodopsin domain-containing protein</fullName>
    </recommendedName>
</protein>
<feature type="transmembrane region" description="Helical" evidence="1">
    <location>
        <begin position="61"/>
        <end position="82"/>
    </location>
</feature>
<dbReference type="AlphaFoldDB" id="A0A8H7J799"/>
<dbReference type="PANTHER" id="PTHR38794">
    <property type="entry name" value="INTEGRAL MEMBRANE PROTEIN"/>
    <property type="match status" value="1"/>
</dbReference>
<feature type="transmembrane region" description="Helical" evidence="1">
    <location>
        <begin position="12"/>
        <end position="34"/>
    </location>
</feature>
<evidence type="ECO:0000313" key="3">
    <source>
        <dbReference type="EMBL" id="KAF9697772.1"/>
    </source>
</evidence>
<keyword evidence="1" id="KW-0812">Transmembrane</keyword>
<sequence length="299" mass="33709">MKAIVFRKVALDDLFISFATSFGIGLSVTTLLLASRGFGVLGSLTVERANTIMKGYYASELLYISALCFSKLSILVLFYNVVVLHTHRIFVMCFGLCIFAWSVASIIATAFQCGLPRPWEMLTLRCFNTRIFWVVYCAIDMSTEVFIVMLSVDLVAHLRVRMSRKFAVVACFVPRLLVVATALVRAVYLYQVTPHGNPEYELWISTICTQAHSARQPLAVLFDEKLDCEIQNRSPIWSATKCLEKTRGKYPIRVAQVFHQLDKRTGASFDSFTADTEPHAHQPFYATTHFDTSPTKSIT</sequence>